<sequence length="21" mass="2260">MLLGQSCSLSAHRAAPKPHRV</sequence>
<accession>T0K585</accession>
<dbReference type="AlphaFoldDB" id="T0K585"/>
<dbReference type="EMBL" id="AMYD01003116">
    <property type="protein sequence ID" value="EQB47069.1"/>
    <property type="molecule type" value="Genomic_DNA"/>
</dbReference>
<dbReference type="Proteomes" id="UP000015530">
    <property type="component" value="Unassembled WGS sequence"/>
</dbReference>
<dbReference type="HOGENOM" id="CLU_3426883_0_0_1"/>
<evidence type="ECO:0000256" key="1">
    <source>
        <dbReference type="SAM" id="MobiDB-lite"/>
    </source>
</evidence>
<proteinExistence type="predicted"/>
<evidence type="ECO:0000313" key="3">
    <source>
        <dbReference type="Proteomes" id="UP000015530"/>
    </source>
</evidence>
<comment type="caution">
    <text evidence="2">The sequence shown here is derived from an EMBL/GenBank/DDBJ whole genome shotgun (WGS) entry which is preliminary data.</text>
</comment>
<protein>
    <submittedName>
        <fullName evidence="2">Uncharacterized protein</fullName>
    </submittedName>
</protein>
<reference evidence="3" key="1">
    <citation type="journal article" date="2013" name="Mol. Plant Microbe Interact.">
        <title>Global aspects of pacC regulation of pathogenicity genes in Colletotrichum gloeosporioides as revealed by transcriptome analysis.</title>
        <authorList>
            <person name="Alkan N."/>
            <person name="Meng X."/>
            <person name="Friedlander G."/>
            <person name="Reuveni E."/>
            <person name="Sukno S."/>
            <person name="Sherman A."/>
            <person name="Thon M."/>
            <person name="Fluhr R."/>
            <person name="Prusky D."/>
        </authorList>
    </citation>
    <scope>NUCLEOTIDE SEQUENCE [LARGE SCALE GENOMIC DNA]</scope>
    <source>
        <strain evidence="3">Cg-14</strain>
    </source>
</reference>
<gene>
    <name evidence="2" type="ORF">CGLO_13828</name>
</gene>
<evidence type="ECO:0000313" key="2">
    <source>
        <dbReference type="EMBL" id="EQB47069.1"/>
    </source>
</evidence>
<feature type="region of interest" description="Disordered" evidence="1">
    <location>
        <begin position="1"/>
        <end position="21"/>
    </location>
</feature>
<organism evidence="2 3">
    <name type="scientific">Colletotrichum gloeosporioides (strain Cg-14)</name>
    <name type="common">Anthracnose fungus</name>
    <name type="synonym">Glomerella cingulata</name>
    <dbReference type="NCBI Taxonomy" id="1237896"/>
    <lineage>
        <taxon>Eukaryota</taxon>
        <taxon>Fungi</taxon>
        <taxon>Dikarya</taxon>
        <taxon>Ascomycota</taxon>
        <taxon>Pezizomycotina</taxon>
        <taxon>Sordariomycetes</taxon>
        <taxon>Hypocreomycetidae</taxon>
        <taxon>Glomerellales</taxon>
        <taxon>Glomerellaceae</taxon>
        <taxon>Colletotrichum</taxon>
        <taxon>Colletotrichum gloeosporioides species complex</taxon>
    </lineage>
</organism>
<name>T0K585_COLGC</name>